<keyword evidence="2" id="KW-0472">Membrane</keyword>
<organism evidence="3 4">
    <name type="scientific">Kribbella karoonensis</name>
    <dbReference type="NCBI Taxonomy" id="324851"/>
    <lineage>
        <taxon>Bacteria</taxon>
        <taxon>Bacillati</taxon>
        <taxon>Actinomycetota</taxon>
        <taxon>Actinomycetes</taxon>
        <taxon>Propionibacteriales</taxon>
        <taxon>Kribbellaceae</taxon>
        <taxon>Kribbella</taxon>
    </lineage>
</organism>
<dbReference type="EMBL" id="BAAAND010000001">
    <property type="protein sequence ID" value="GAA1570448.1"/>
    <property type="molecule type" value="Genomic_DNA"/>
</dbReference>
<gene>
    <name evidence="3" type="ORF">GCM10009742_11060</name>
</gene>
<reference evidence="3 4" key="1">
    <citation type="journal article" date="2019" name="Int. J. Syst. Evol. Microbiol.">
        <title>The Global Catalogue of Microorganisms (GCM) 10K type strain sequencing project: providing services to taxonomists for standard genome sequencing and annotation.</title>
        <authorList>
            <consortium name="The Broad Institute Genomics Platform"/>
            <consortium name="The Broad Institute Genome Sequencing Center for Infectious Disease"/>
            <person name="Wu L."/>
            <person name="Ma J."/>
        </authorList>
    </citation>
    <scope>NUCLEOTIDE SEQUENCE [LARGE SCALE GENOMIC DNA]</scope>
    <source>
        <strain evidence="3 4">JCM 14304</strain>
    </source>
</reference>
<keyword evidence="2" id="KW-0812">Transmembrane</keyword>
<comment type="caution">
    <text evidence="3">The sequence shown here is derived from an EMBL/GenBank/DDBJ whole genome shotgun (WGS) entry which is preliminary data.</text>
</comment>
<dbReference type="SUPFAM" id="SSF50494">
    <property type="entry name" value="Trypsin-like serine proteases"/>
    <property type="match status" value="1"/>
</dbReference>
<dbReference type="InterPro" id="IPR009003">
    <property type="entry name" value="Peptidase_S1_PA"/>
</dbReference>
<evidence type="ECO:0000313" key="3">
    <source>
        <dbReference type="EMBL" id="GAA1570448.1"/>
    </source>
</evidence>
<dbReference type="Pfam" id="PF13365">
    <property type="entry name" value="Trypsin_2"/>
    <property type="match status" value="1"/>
</dbReference>
<protein>
    <recommendedName>
        <fullName evidence="5">Serine protease</fullName>
    </recommendedName>
</protein>
<proteinExistence type="predicted"/>
<feature type="region of interest" description="Disordered" evidence="1">
    <location>
        <begin position="1"/>
        <end position="39"/>
    </location>
</feature>
<sequence>MVEDGRNALPRPPRRLPADAGSLTQLEAPNRPSRPEPPPRGPWIFGRFLAGLVALLVIVAAGGGAGWYLKQRSLRIDTAAVLGTVKPAVVRVLASSCAGSGEASGVLIDNGRVLTAESAVEGPMSIVVIAPDGRIRRANLLGTSADGVAVLQSIGFDDEPLRLPARTPDPKAERALVGYTAAGKQVVNAIGSEHDPKPLSTVMNTAKLGSPIVDRAGQLVGLVTGRTVEASTIVGVDKLRSYVAQAPSGITVATGGSCPLSHGPQTAVVPVMQVANTPQAAEVRQLFGNYLTLLNRQDFAGLQALYSKKLARSLTVERDRQSHLTSYFFNPRLTDVTADGYARLSFNVLFAPTAKGAEGGSCNRLDIRYKLARERGKLVIDEAKAMKAPVSCDTD</sequence>
<evidence type="ECO:0000256" key="2">
    <source>
        <dbReference type="SAM" id="Phobius"/>
    </source>
</evidence>
<keyword evidence="2" id="KW-1133">Transmembrane helix</keyword>
<name>A0ABN2D4S3_9ACTN</name>
<dbReference type="Gene3D" id="2.40.10.120">
    <property type="match status" value="1"/>
</dbReference>
<evidence type="ECO:0000313" key="4">
    <source>
        <dbReference type="Proteomes" id="UP001500190"/>
    </source>
</evidence>
<feature type="transmembrane region" description="Helical" evidence="2">
    <location>
        <begin position="44"/>
        <end position="69"/>
    </location>
</feature>
<accession>A0ABN2D4S3</accession>
<keyword evidence="4" id="KW-1185">Reference proteome</keyword>
<evidence type="ECO:0008006" key="5">
    <source>
        <dbReference type="Google" id="ProtNLM"/>
    </source>
</evidence>
<dbReference type="Proteomes" id="UP001500190">
    <property type="component" value="Unassembled WGS sequence"/>
</dbReference>
<evidence type="ECO:0000256" key="1">
    <source>
        <dbReference type="SAM" id="MobiDB-lite"/>
    </source>
</evidence>